<feature type="signal peptide" evidence="1">
    <location>
        <begin position="1"/>
        <end position="25"/>
    </location>
</feature>
<gene>
    <name evidence="2" type="ORF">HJG54_29135</name>
</gene>
<evidence type="ECO:0000256" key="1">
    <source>
        <dbReference type="SAM" id="SignalP"/>
    </source>
</evidence>
<feature type="chain" id="PRO_5041673983" evidence="1">
    <location>
        <begin position="26"/>
        <end position="203"/>
    </location>
</feature>
<keyword evidence="1" id="KW-0732">Signal</keyword>
<sequence length="203" mass="22193">MRFLKVLLITVLLFVNFWMAPSAWADPIAEKSPEYAELSQTLTQLLQAKNNPEQAGYSAAELQQKIAELQFQKYIMESSEDWGVCKNNTNKMIGVYAHKPVKPYTNSTNTLYYLAPGQETDEDWDCDGVYLPNDAKVAGLSLGGAGAVKIVDGSRLTIDTDPTGAIQFNLPLAGIFKAGEGTWTIPNLSQAEVDTQVANAPTD</sequence>
<dbReference type="EMBL" id="CP053587">
    <property type="protein sequence ID" value="WNZ26988.1"/>
    <property type="molecule type" value="Genomic_DNA"/>
</dbReference>
<name>A0AA97ASF6_9CYAN</name>
<reference evidence="2" key="1">
    <citation type="submission" date="2020-05" db="EMBL/GenBank/DDBJ databases">
        <authorList>
            <person name="Zhu T."/>
            <person name="Keshari N."/>
            <person name="Lu X."/>
        </authorList>
    </citation>
    <scope>NUCLEOTIDE SEQUENCE</scope>
    <source>
        <strain evidence="2">NK1-12</strain>
    </source>
</reference>
<evidence type="ECO:0000313" key="2">
    <source>
        <dbReference type="EMBL" id="WNZ26988.1"/>
    </source>
</evidence>
<organism evidence="2">
    <name type="scientific">Leptolyngbya sp. NK1-12</name>
    <dbReference type="NCBI Taxonomy" id="2547451"/>
    <lineage>
        <taxon>Bacteria</taxon>
        <taxon>Bacillati</taxon>
        <taxon>Cyanobacteriota</taxon>
        <taxon>Cyanophyceae</taxon>
        <taxon>Leptolyngbyales</taxon>
        <taxon>Leptolyngbyaceae</taxon>
        <taxon>Leptolyngbya group</taxon>
        <taxon>Leptolyngbya</taxon>
    </lineage>
</organism>
<accession>A0AA97ASF6</accession>
<proteinExistence type="predicted"/>
<dbReference type="AlphaFoldDB" id="A0AA97ASF6"/>
<protein>
    <submittedName>
        <fullName evidence="2">Uncharacterized protein</fullName>
    </submittedName>
</protein>
<dbReference type="RefSeq" id="WP_316436578.1">
    <property type="nucleotide sequence ID" value="NZ_CP053587.1"/>
</dbReference>